<keyword evidence="6" id="KW-0408">Iron</keyword>
<evidence type="ECO:0000256" key="10">
    <source>
        <dbReference type="ARBA" id="ARBA00023239"/>
    </source>
</evidence>
<evidence type="ECO:0000256" key="5">
    <source>
        <dbReference type="ARBA" id="ARBA00022741"/>
    </source>
</evidence>
<keyword evidence="5" id="KW-0547">Nucleotide-binding</keyword>
<dbReference type="CDD" id="cd21117">
    <property type="entry name" value="Twitch_MoaA"/>
    <property type="match status" value="1"/>
</dbReference>
<dbReference type="Pfam" id="PF06463">
    <property type="entry name" value="Mob_synth_C"/>
    <property type="match status" value="1"/>
</dbReference>
<dbReference type="GO" id="GO:0061799">
    <property type="term" value="F:cyclic pyranopterin monophosphate synthase activity"/>
    <property type="evidence" value="ECO:0007669"/>
    <property type="project" value="TreeGrafter"/>
</dbReference>
<dbReference type="Pfam" id="PF04055">
    <property type="entry name" value="Radical_SAM"/>
    <property type="match status" value="1"/>
</dbReference>
<dbReference type="InterPro" id="IPR007197">
    <property type="entry name" value="rSAM"/>
</dbReference>
<dbReference type="PROSITE" id="PS51918">
    <property type="entry name" value="RADICAL_SAM"/>
    <property type="match status" value="1"/>
</dbReference>
<keyword evidence="9" id="KW-0501">Molybdenum cofactor biosynthesis</keyword>
<evidence type="ECO:0000256" key="9">
    <source>
        <dbReference type="ARBA" id="ARBA00023150"/>
    </source>
</evidence>
<dbReference type="CDD" id="cd01335">
    <property type="entry name" value="Radical_SAM"/>
    <property type="match status" value="1"/>
</dbReference>
<accession>A0A7C4XUT8</accession>
<dbReference type="NCBIfam" id="NF001199">
    <property type="entry name" value="PRK00164.2-1"/>
    <property type="match status" value="1"/>
</dbReference>
<dbReference type="GO" id="GO:0061798">
    <property type="term" value="F:GTP 3',8'-cyclase activity"/>
    <property type="evidence" value="ECO:0007669"/>
    <property type="project" value="TreeGrafter"/>
</dbReference>
<dbReference type="NCBIfam" id="TIGR02666">
    <property type="entry name" value="moaA"/>
    <property type="match status" value="1"/>
</dbReference>
<keyword evidence="3" id="KW-0949">S-adenosyl-L-methionine</keyword>
<name>A0A7C4XUT8_9BACT</name>
<evidence type="ECO:0000256" key="8">
    <source>
        <dbReference type="ARBA" id="ARBA00023134"/>
    </source>
</evidence>
<evidence type="ECO:0000313" key="12">
    <source>
        <dbReference type="EMBL" id="HGW60678.1"/>
    </source>
</evidence>
<evidence type="ECO:0000256" key="6">
    <source>
        <dbReference type="ARBA" id="ARBA00023004"/>
    </source>
</evidence>
<protein>
    <submittedName>
        <fullName evidence="12">GTP 3',8-cyclase MoaA</fullName>
    </submittedName>
</protein>
<dbReference type="SFLD" id="SFLDG01067">
    <property type="entry name" value="SPASM/twitch_domain_containing"/>
    <property type="match status" value="1"/>
</dbReference>
<evidence type="ECO:0000256" key="2">
    <source>
        <dbReference type="ARBA" id="ARBA00022485"/>
    </source>
</evidence>
<dbReference type="InterPro" id="IPR010505">
    <property type="entry name" value="MoaA_twitch"/>
</dbReference>
<evidence type="ECO:0000256" key="4">
    <source>
        <dbReference type="ARBA" id="ARBA00022723"/>
    </source>
</evidence>
<gene>
    <name evidence="12" type="primary">moaA</name>
    <name evidence="12" type="ORF">ENV82_04540</name>
</gene>
<comment type="caution">
    <text evidence="12">The sequence shown here is derived from an EMBL/GenBank/DDBJ whole genome shotgun (WGS) entry which is preliminary data.</text>
</comment>
<keyword evidence="8" id="KW-0342">GTP-binding</keyword>
<dbReference type="GO" id="GO:0046872">
    <property type="term" value="F:metal ion binding"/>
    <property type="evidence" value="ECO:0007669"/>
    <property type="project" value="UniProtKB-KW"/>
</dbReference>
<dbReference type="SUPFAM" id="SSF102114">
    <property type="entry name" value="Radical SAM enzymes"/>
    <property type="match status" value="1"/>
</dbReference>
<comment type="cofactor">
    <cofactor evidence="1">
        <name>[4Fe-4S] cluster</name>
        <dbReference type="ChEBI" id="CHEBI:49883"/>
    </cofactor>
</comment>
<dbReference type="SFLD" id="SFLDG01386">
    <property type="entry name" value="main_SPASM_domain-containing"/>
    <property type="match status" value="1"/>
</dbReference>
<keyword evidence="7" id="KW-0411">Iron-sulfur</keyword>
<sequence length="320" mass="36411">MLKDRFGRDIYYLRFSVIERCNYRCLYCNTYKDDAIATEPTPGDVKFILSVARALHFRKVRITGGEPLVRQDIVEIVKTASSIGFEEVVLTTNGYRLKDIADDLKKAGLTRVNISLDSLRSDTFTYITSVGKLTDVVDGIRKVIDVGLTPVKINTVLLKGINEDDLVPIASLAKDNDVIVRFIELMPVKGNSFFDLHFMSFREAFDIINKEFHLVKAPNIAHEVAKYYRIEGFKGKVGFITAVSQHFCSTCNRLRLTSNFKIYPCLFSRINIDIKDVVKNRDSNLLKSKFEEAVYVKPKAHGEIRVGSREFIENMREMGG</sequence>
<dbReference type="PANTHER" id="PTHR22960:SF0">
    <property type="entry name" value="MOLYBDENUM COFACTOR BIOSYNTHESIS PROTEIN 1"/>
    <property type="match status" value="1"/>
</dbReference>
<keyword evidence="10" id="KW-0456">Lyase</keyword>
<dbReference type="PANTHER" id="PTHR22960">
    <property type="entry name" value="MOLYBDOPTERIN COFACTOR SYNTHESIS PROTEIN A"/>
    <property type="match status" value="1"/>
</dbReference>
<organism evidence="12">
    <name type="scientific">Caldisericum exile</name>
    <dbReference type="NCBI Taxonomy" id="693075"/>
    <lineage>
        <taxon>Bacteria</taxon>
        <taxon>Pseudomonadati</taxon>
        <taxon>Caldisericota/Cryosericota group</taxon>
        <taxon>Caldisericota</taxon>
        <taxon>Caldisericia</taxon>
        <taxon>Caldisericales</taxon>
        <taxon>Caldisericaceae</taxon>
        <taxon>Caldisericum</taxon>
    </lineage>
</organism>
<dbReference type="GO" id="GO:0005525">
    <property type="term" value="F:GTP binding"/>
    <property type="evidence" value="ECO:0007669"/>
    <property type="project" value="UniProtKB-KW"/>
</dbReference>
<keyword evidence="4" id="KW-0479">Metal-binding</keyword>
<dbReference type="InterPro" id="IPR050105">
    <property type="entry name" value="MoCo_biosynth_MoaA/MoaC"/>
</dbReference>
<evidence type="ECO:0000256" key="3">
    <source>
        <dbReference type="ARBA" id="ARBA00022691"/>
    </source>
</evidence>
<dbReference type="SFLD" id="SFLDG01383">
    <property type="entry name" value="cyclic_pyranopterin_phosphate"/>
    <property type="match status" value="1"/>
</dbReference>
<dbReference type="InterPro" id="IPR040064">
    <property type="entry name" value="MoaA-like"/>
</dbReference>
<dbReference type="GO" id="GO:0051539">
    <property type="term" value="F:4 iron, 4 sulfur cluster binding"/>
    <property type="evidence" value="ECO:0007669"/>
    <property type="project" value="UniProtKB-KW"/>
</dbReference>
<evidence type="ECO:0000256" key="1">
    <source>
        <dbReference type="ARBA" id="ARBA00001966"/>
    </source>
</evidence>
<dbReference type="InterPro" id="IPR006638">
    <property type="entry name" value="Elp3/MiaA/NifB-like_rSAM"/>
</dbReference>
<evidence type="ECO:0000259" key="11">
    <source>
        <dbReference type="PROSITE" id="PS51918"/>
    </source>
</evidence>
<proteinExistence type="predicted"/>
<dbReference type="Gene3D" id="3.20.20.70">
    <property type="entry name" value="Aldolase class I"/>
    <property type="match status" value="1"/>
</dbReference>
<dbReference type="InterPro" id="IPR013483">
    <property type="entry name" value="MoaA"/>
</dbReference>
<feature type="domain" description="Radical SAM core" evidence="11">
    <location>
        <begin position="5"/>
        <end position="231"/>
    </location>
</feature>
<evidence type="ECO:0000256" key="7">
    <source>
        <dbReference type="ARBA" id="ARBA00023014"/>
    </source>
</evidence>
<dbReference type="EMBL" id="DTHV01000142">
    <property type="protein sequence ID" value="HGW60678.1"/>
    <property type="molecule type" value="Genomic_DNA"/>
</dbReference>
<reference evidence="12" key="1">
    <citation type="journal article" date="2020" name="mSystems">
        <title>Genome- and Community-Level Interaction Insights into Carbon Utilization and Element Cycling Functions of Hydrothermarchaeota in Hydrothermal Sediment.</title>
        <authorList>
            <person name="Zhou Z."/>
            <person name="Liu Y."/>
            <person name="Xu W."/>
            <person name="Pan J."/>
            <person name="Luo Z.H."/>
            <person name="Li M."/>
        </authorList>
    </citation>
    <scope>NUCLEOTIDE SEQUENCE [LARGE SCALE GENOMIC DNA]</scope>
    <source>
        <strain evidence="12">SpSt-794</strain>
    </source>
</reference>
<dbReference type="AlphaFoldDB" id="A0A7C4XUT8"/>
<dbReference type="SFLD" id="SFLDS00029">
    <property type="entry name" value="Radical_SAM"/>
    <property type="match status" value="1"/>
</dbReference>
<dbReference type="GO" id="GO:0006777">
    <property type="term" value="P:Mo-molybdopterin cofactor biosynthetic process"/>
    <property type="evidence" value="ECO:0007669"/>
    <property type="project" value="UniProtKB-KW"/>
</dbReference>
<dbReference type="InterPro" id="IPR013785">
    <property type="entry name" value="Aldolase_TIM"/>
</dbReference>
<dbReference type="SMART" id="SM00729">
    <property type="entry name" value="Elp3"/>
    <property type="match status" value="1"/>
</dbReference>
<dbReference type="InterPro" id="IPR058240">
    <property type="entry name" value="rSAM_sf"/>
</dbReference>
<keyword evidence="2" id="KW-0004">4Fe-4S</keyword>